<dbReference type="EMBL" id="KZ503777">
    <property type="protein sequence ID" value="PKU61493.1"/>
    <property type="molecule type" value="Genomic_DNA"/>
</dbReference>
<proteinExistence type="predicted"/>
<reference evidence="1 2" key="2">
    <citation type="journal article" date="2017" name="Nature">
        <title>The Apostasia genome and the evolution of orchids.</title>
        <authorList>
            <person name="Zhang G.Q."/>
            <person name="Liu K.W."/>
            <person name="Li Z."/>
            <person name="Lohaus R."/>
            <person name="Hsiao Y.Y."/>
            <person name="Niu S.C."/>
            <person name="Wang J.Y."/>
            <person name="Lin Y.C."/>
            <person name="Xu Q."/>
            <person name="Chen L.J."/>
            <person name="Yoshida K."/>
            <person name="Fujiwara S."/>
            <person name="Wang Z.W."/>
            <person name="Zhang Y.Q."/>
            <person name="Mitsuda N."/>
            <person name="Wang M."/>
            <person name="Liu G.H."/>
            <person name="Pecoraro L."/>
            <person name="Huang H.X."/>
            <person name="Xiao X.J."/>
            <person name="Lin M."/>
            <person name="Wu X.Y."/>
            <person name="Wu W.L."/>
            <person name="Chen Y.Y."/>
            <person name="Chang S.B."/>
            <person name="Sakamoto S."/>
            <person name="Ohme-Takagi M."/>
            <person name="Yagi M."/>
            <person name="Zeng S.J."/>
            <person name="Shen C.Y."/>
            <person name="Yeh C.M."/>
            <person name="Luo Y.B."/>
            <person name="Tsai W.C."/>
            <person name="Van de Peer Y."/>
            <person name="Liu Z.J."/>
        </authorList>
    </citation>
    <scope>NUCLEOTIDE SEQUENCE [LARGE SCALE GENOMIC DNA]</scope>
    <source>
        <tissue evidence="1">The whole plant</tissue>
    </source>
</reference>
<protein>
    <submittedName>
        <fullName evidence="1">Uncharacterized protein</fullName>
    </submittedName>
</protein>
<keyword evidence="2" id="KW-1185">Reference proteome</keyword>
<name>A0A2I0VDL8_9ASPA</name>
<dbReference type="Proteomes" id="UP000233837">
    <property type="component" value="Unassembled WGS sequence"/>
</dbReference>
<accession>A0A2I0VDL8</accession>
<gene>
    <name evidence="1" type="ORF">MA16_Dca027355</name>
</gene>
<evidence type="ECO:0000313" key="1">
    <source>
        <dbReference type="EMBL" id="PKU61493.1"/>
    </source>
</evidence>
<dbReference type="AlphaFoldDB" id="A0A2I0VDL8"/>
<dbReference type="STRING" id="906689.A0A2I0VDL8"/>
<reference evidence="1 2" key="1">
    <citation type="journal article" date="2016" name="Sci. Rep.">
        <title>The Dendrobium catenatum Lindl. genome sequence provides insights into polysaccharide synthase, floral development and adaptive evolution.</title>
        <authorList>
            <person name="Zhang G.Q."/>
            <person name="Xu Q."/>
            <person name="Bian C."/>
            <person name="Tsai W.C."/>
            <person name="Yeh C.M."/>
            <person name="Liu K.W."/>
            <person name="Yoshida K."/>
            <person name="Zhang L.S."/>
            <person name="Chang S.B."/>
            <person name="Chen F."/>
            <person name="Shi Y."/>
            <person name="Su Y.Y."/>
            <person name="Zhang Y.Q."/>
            <person name="Chen L.J."/>
            <person name="Yin Y."/>
            <person name="Lin M."/>
            <person name="Huang H."/>
            <person name="Deng H."/>
            <person name="Wang Z.W."/>
            <person name="Zhu S.L."/>
            <person name="Zhao X."/>
            <person name="Deng C."/>
            <person name="Niu S.C."/>
            <person name="Huang J."/>
            <person name="Wang M."/>
            <person name="Liu G.H."/>
            <person name="Yang H.J."/>
            <person name="Xiao X.J."/>
            <person name="Hsiao Y.Y."/>
            <person name="Wu W.L."/>
            <person name="Chen Y.Y."/>
            <person name="Mitsuda N."/>
            <person name="Ohme-Takagi M."/>
            <person name="Luo Y.B."/>
            <person name="Van de Peer Y."/>
            <person name="Liu Z.J."/>
        </authorList>
    </citation>
    <scope>NUCLEOTIDE SEQUENCE [LARGE SCALE GENOMIC DNA]</scope>
    <source>
        <tissue evidence="1">The whole plant</tissue>
    </source>
</reference>
<sequence length="162" mass="17899">MGMSIEQAKKLDHFLCSDCSSADDANRSPNGYPVSSVSGPKHMCPSLTRMISLDLSSPTRSCSCSSRTLYNSSPTFSRISVASCAQTPSYATYLSLSLVSCPFMYKLIYKGDTSQAKQLVSVLSQGMSKEEAIRRVYEQKGLRRTCVEESEQEVDMGRRLYS</sequence>
<evidence type="ECO:0000313" key="2">
    <source>
        <dbReference type="Proteomes" id="UP000233837"/>
    </source>
</evidence>
<organism evidence="1 2">
    <name type="scientific">Dendrobium catenatum</name>
    <dbReference type="NCBI Taxonomy" id="906689"/>
    <lineage>
        <taxon>Eukaryota</taxon>
        <taxon>Viridiplantae</taxon>
        <taxon>Streptophyta</taxon>
        <taxon>Embryophyta</taxon>
        <taxon>Tracheophyta</taxon>
        <taxon>Spermatophyta</taxon>
        <taxon>Magnoliopsida</taxon>
        <taxon>Liliopsida</taxon>
        <taxon>Asparagales</taxon>
        <taxon>Orchidaceae</taxon>
        <taxon>Epidendroideae</taxon>
        <taxon>Malaxideae</taxon>
        <taxon>Dendrobiinae</taxon>
        <taxon>Dendrobium</taxon>
    </lineage>
</organism>